<reference evidence="2" key="1">
    <citation type="submission" date="2021-06" db="EMBL/GenBank/DDBJ databases">
        <authorList>
            <person name="Kallberg Y."/>
            <person name="Tangrot J."/>
            <person name="Rosling A."/>
        </authorList>
    </citation>
    <scope>NUCLEOTIDE SEQUENCE</scope>
    <source>
        <strain evidence="2">FL966</strain>
    </source>
</reference>
<dbReference type="OrthoDB" id="2437967at2759"/>
<dbReference type="AlphaFoldDB" id="A0A9N9P824"/>
<protein>
    <submittedName>
        <fullName evidence="2">13042_t:CDS:1</fullName>
    </submittedName>
</protein>
<feature type="non-terminal residue" evidence="2">
    <location>
        <position position="1"/>
    </location>
</feature>
<keyword evidence="1" id="KW-0472">Membrane</keyword>
<organism evidence="2 3">
    <name type="scientific">Cetraspora pellucida</name>
    <dbReference type="NCBI Taxonomy" id="1433469"/>
    <lineage>
        <taxon>Eukaryota</taxon>
        <taxon>Fungi</taxon>
        <taxon>Fungi incertae sedis</taxon>
        <taxon>Mucoromycota</taxon>
        <taxon>Glomeromycotina</taxon>
        <taxon>Glomeromycetes</taxon>
        <taxon>Diversisporales</taxon>
        <taxon>Gigasporaceae</taxon>
        <taxon>Cetraspora</taxon>
    </lineage>
</organism>
<evidence type="ECO:0000256" key="1">
    <source>
        <dbReference type="SAM" id="Phobius"/>
    </source>
</evidence>
<sequence>NIVVFTMPYRGMKDTLYLTLTCLMNTSLLFMQSTFTHQNIYKQATAFALSDPNLYIHLLLQVFDLIKQKNK</sequence>
<comment type="caution">
    <text evidence="2">The sequence shown here is derived from an EMBL/GenBank/DDBJ whole genome shotgun (WGS) entry which is preliminary data.</text>
</comment>
<accession>A0A9N9P824</accession>
<keyword evidence="3" id="KW-1185">Reference proteome</keyword>
<proteinExistence type="predicted"/>
<keyword evidence="1" id="KW-0812">Transmembrane</keyword>
<feature type="transmembrane region" description="Helical" evidence="1">
    <location>
        <begin position="15"/>
        <end position="35"/>
    </location>
</feature>
<dbReference type="EMBL" id="CAJVQA010030188">
    <property type="protein sequence ID" value="CAG8798738.1"/>
    <property type="molecule type" value="Genomic_DNA"/>
</dbReference>
<dbReference type="Proteomes" id="UP000789759">
    <property type="component" value="Unassembled WGS sequence"/>
</dbReference>
<evidence type="ECO:0000313" key="2">
    <source>
        <dbReference type="EMBL" id="CAG8798738.1"/>
    </source>
</evidence>
<gene>
    <name evidence="2" type="ORF">CPELLU_LOCUS17540</name>
</gene>
<name>A0A9N9P824_9GLOM</name>
<evidence type="ECO:0000313" key="3">
    <source>
        <dbReference type="Proteomes" id="UP000789759"/>
    </source>
</evidence>
<keyword evidence="1" id="KW-1133">Transmembrane helix</keyword>